<proteinExistence type="predicted"/>
<feature type="region of interest" description="Disordered" evidence="1">
    <location>
        <begin position="1"/>
        <end position="29"/>
    </location>
</feature>
<feature type="compositionally biased region" description="Low complexity" evidence="1">
    <location>
        <begin position="90"/>
        <end position="104"/>
    </location>
</feature>
<evidence type="ECO:0000256" key="1">
    <source>
        <dbReference type="SAM" id="MobiDB-lite"/>
    </source>
</evidence>
<gene>
    <name evidence="3" type="primary">LOC106165825</name>
</gene>
<feature type="compositionally biased region" description="Basic and acidic residues" evidence="1">
    <location>
        <begin position="188"/>
        <end position="197"/>
    </location>
</feature>
<dbReference type="AlphaFoldDB" id="A0A1S3IN21"/>
<organism evidence="2 3">
    <name type="scientific">Lingula anatina</name>
    <name type="common">Brachiopod</name>
    <name type="synonym">Lingula unguis</name>
    <dbReference type="NCBI Taxonomy" id="7574"/>
    <lineage>
        <taxon>Eukaryota</taxon>
        <taxon>Metazoa</taxon>
        <taxon>Spiralia</taxon>
        <taxon>Lophotrochozoa</taxon>
        <taxon>Brachiopoda</taxon>
        <taxon>Linguliformea</taxon>
        <taxon>Lingulata</taxon>
        <taxon>Lingulida</taxon>
        <taxon>Linguloidea</taxon>
        <taxon>Lingulidae</taxon>
        <taxon>Lingula</taxon>
    </lineage>
</organism>
<evidence type="ECO:0000313" key="2">
    <source>
        <dbReference type="Proteomes" id="UP000085678"/>
    </source>
</evidence>
<dbReference type="RefSeq" id="XP_013399635.1">
    <property type="nucleotide sequence ID" value="XM_013544181.1"/>
</dbReference>
<feature type="compositionally biased region" description="Polar residues" evidence="1">
    <location>
        <begin position="250"/>
        <end position="259"/>
    </location>
</feature>
<feature type="compositionally biased region" description="Basic and acidic residues" evidence="1">
    <location>
        <begin position="220"/>
        <end position="248"/>
    </location>
</feature>
<feature type="region of interest" description="Disordered" evidence="1">
    <location>
        <begin position="49"/>
        <end position="158"/>
    </location>
</feature>
<dbReference type="GeneID" id="106165825"/>
<feature type="compositionally biased region" description="Basic and acidic residues" evidence="1">
    <location>
        <begin position="78"/>
        <end position="89"/>
    </location>
</feature>
<dbReference type="Proteomes" id="UP000085678">
    <property type="component" value="Unplaced"/>
</dbReference>
<sequence>MFPMGCSSSNSAKVAEHEKNSKVPDKLIEEKQSKLKAEEEVAARTLRGDLYQKESARKAREKKLQEKRKKTAFNAEVMSDRVMEEKERLSWVSSRSRATSRAGSPPEKKKHVTFPDQVKFSGPGSCRISPLAQSIDVDKNVPDDRSDTTDTASSVADGQVTCIIRVDDTTQSSHQIQNTKKRNQTLSERTEKLKDENSNDSFVQINGSLGHKKLPPILRGEMKDGATIHSNYRHDKVLTHSGQRKDAEQELSNLSTVEE</sequence>
<name>A0A1S3IN21_LINAN</name>
<feature type="compositionally biased region" description="Basic and acidic residues" evidence="1">
    <location>
        <begin position="14"/>
        <end position="29"/>
    </location>
</feature>
<protein>
    <submittedName>
        <fullName evidence="3">Uncharacterized protein LOC106165825</fullName>
    </submittedName>
</protein>
<reference evidence="3" key="1">
    <citation type="submission" date="2025-08" db="UniProtKB">
        <authorList>
            <consortium name="RefSeq"/>
        </authorList>
    </citation>
    <scope>IDENTIFICATION</scope>
    <source>
        <tissue evidence="3">Gonads</tissue>
    </source>
</reference>
<dbReference type="KEGG" id="lak:106165825"/>
<feature type="compositionally biased region" description="Basic and acidic residues" evidence="1">
    <location>
        <begin position="136"/>
        <end position="148"/>
    </location>
</feature>
<evidence type="ECO:0000313" key="3">
    <source>
        <dbReference type="RefSeq" id="XP_013399635.1"/>
    </source>
</evidence>
<accession>A0A1S3IN21</accession>
<feature type="compositionally biased region" description="Polar residues" evidence="1">
    <location>
        <begin position="1"/>
        <end position="12"/>
    </location>
</feature>
<feature type="compositionally biased region" description="Basic and acidic residues" evidence="1">
    <location>
        <begin position="49"/>
        <end position="64"/>
    </location>
</feature>
<feature type="region of interest" description="Disordered" evidence="1">
    <location>
        <begin position="170"/>
        <end position="259"/>
    </location>
</feature>
<dbReference type="InParanoid" id="A0A1S3IN21"/>
<keyword evidence="2" id="KW-1185">Reference proteome</keyword>